<dbReference type="CDD" id="cd03530">
    <property type="entry name" value="Rieske_NirD_small_Bacillus"/>
    <property type="match status" value="1"/>
</dbReference>
<dbReference type="SUPFAM" id="SSF50022">
    <property type="entry name" value="ISP domain"/>
    <property type="match status" value="1"/>
</dbReference>
<dbReference type="InterPro" id="IPR017941">
    <property type="entry name" value="Rieske_2Fe-2S"/>
</dbReference>
<gene>
    <name evidence="8" type="ORF">GCM10011349_27020</name>
</gene>
<evidence type="ECO:0000313" key="8">
    <source>
        <dbReference type="EMBL" id="GGN52941.1"/>
    </source>
</evidence>
<reference evidence="9" key="1">
    <citation type="journal article" date="2019" name="Int. J. Syst. Evol. Microbiol.">
        <title>The Global Catalogue of Microorganisms (GCM) 10K type strain sequencing project: providing services to taxonomists for standard genome sequencing and annotation.</title>
        <authorList>
            <consortium name="The Broad Institute Genomics Platform"/>
            <consortium name="The Broad Institute Genome Sequencing Center for Infectious Disease"/>
            <person name="Wu L."/>
            <person name="Ma J."/>
        </authorList>
    </citation>
    <scope>NUCLEOTIDE SEQUENCE [LARGE SCALE GENOMIC DNA]</scope>
    <source>
        <strain evidence="9">CGMCC 1.6784</strain>
    </source>
</reference>
<name>A0ABQ2JP36_9SPHN</name>
<sequence>MIGNWLDIGPVTQIEPGTARTLPVVGGEEIAVFHTMRNEFFAIRNKCPHKQGPLSQGIVHGDVVTCPLHNWNISLRSGKALGEDEGCVPTIPLKVDAGRIYLLRSAVIGGGDEAAVQQATQDKAA</sequence>
<organism evidence="8 9">
    <name type="scientific">Novosphingobium indicum</name>
    <dbReference type="NCBI Taxonomy" id="462949"/>
    <lineage>
        <taxon>Bacteria</taxon>
        <taxon>Pseudomonadati</taxon>
        <taxon>Pseudomonadota</taxon>
        <taxon>Alphaproteobacteria</taxon>
        <taxon>Sphingomonadales</taxon>
        <taxon>Sphingomonadaceae</taxon>
        <taxon>Novosphingobium</taxon>
    </lineage>
</organism>
<evidence type="ECO:0000259" key="7">
    <source>
        <dbReference type="PROSITE" id="PS51296"/>
    </source>
</evidence>
<dbReference type="PANTHER" id="PTHR21496:SF23">
    <property type="entry name" value="3-PHENYLPROPIONATE_CINNAMIC ACID DIOXYGENASE FERREDOXIN SUBUNIT"/>
    <property type="match status" value="1"/>
</dbReference>
<evidence type="ECO:0000256" key="6">
    <source>
        <dbReference type="ARBA" id="ARBA00023063"/>
    </source>
</evidence>
<protein>
    <submittedName>
        <fullName evidence="8">tRNA-(Guanine-N1)-methyltransferase</fullName>
    </submittedName>
</protein>
<evidence type="ECO:0000256" key="2">
    <source>
        <dbReference type="ARBA" id="ARBA00022723"/>
    </source>
</evidence>
<keyword evidence="6" id="KW-0534">Nitrate assimilation</keyword>
<comment type="caution">
    <text evidence="8">The sequence shown here is derived from an EMBL/GenBank/DDBJ whole genome shotgun (WGS) entry which is preliminary data.</text>
</comment>
<feature type="domain" description="Rieske" evidence="7">
    <location>
        <begin position="6"/>
        <end position="102"/>
    </location>
</feature>
<dbReference type="InterPro" id="IPR036922">
    <property type="entry name" value="Rieske_2Fe-2S_sf"/>
</dbReference>
<dbReference type="EMBL" id="BMLK01000012">
    <property type="protein sequence ID" value="GGN52941.1"/>
    <property type="molecule type" value="Genomic_DNA"/>
</dbReference>
<dbReference type="Pfam" id="PF13806">
    <property type="entry name" value="Rieske_2"/>
    <property type="match status" value="1"/>
</dbReference>
<evidence type="ECO:0000313" key="9">
    <source>
        <dbReference type="Proteomes" id="UP000605099"/>
    </source>
</evidence>
<dbReference type="PANTHER" id="PTHR21496">
    <property type="entry name" value="FERREDOXIN-RELATED"/>
    <property type="match status" value="1"/>
</dbReference>
<dbReference type="PROSITE" id="PS51296">
    <property type="entry name" value="RIESKE"/>
    <property type="match status" value="1"/>
</dbReference>
<keyword evidence="2" id="KW-0479">Metal-binding</keyword>
<dbReference type="RefSeq" id="WP_188820358.1">
    <property type="nucleotide sequence ID" value="NZ_BMLK01000012.1"/>
</dbReference>
<accession>A0ABQ2JP36</accession>
<evidence type="ECO:0000256" key="3">
    <source>
        <dbReference type="ARBA" id="ARBA00023002"/>
    </source>
</evidence>
<proteinExistence type="predicted"/>
<keyword evidence="5" id="KW-0411">Iron-sulfur</keyword>
<keyword evidence="3" id="KW-0560">Oxidoreductase</keyword>
<keyword evidence="1" id="KW-0001">2Fe-2S</keyword>
<evidence type="ECO:0000256" key="5">
    <source>
        <dbReference type="ARBA" id="ARBA00023014"/>
    </source>
</evidence>
<evidence type="ECO:0000256" key="4">
    <source>
        <dbReference type="ARBA" id="ARBA00023004"/>
    </source>
</evidence>
<keyword evidence="9" id="KW-1185">Reference proteome</keyword>
<dbReference type="InterPro" id="IPR012748">
    <property type="entry name" value="Rieske-like_NirD"/>
</dbReference>
<keyword evidence="4" id="KW-0408">Iron</keyword>
<dbReference type="Proteomes" id="UP000605099">
    <property type="component" value="Unassembled WGS sequence"/>
</dbReference>
<dbReference type="NCBIfam" id="TIGR02378">
    <property type="entry name" value="nirD_assim_sml"/>
    <property type="match status" value="1"/>
</dbReference>
<evidence type="ECO:0000256" key="1">
    <source>
        <dbReference type="ARBA" id="ARBA00022714"/>
    </source>
</evidence>
<dbReference type="Gene3D" id="2.102.10.10">
    <property type="entry name" value="Rieske [2Fe-2S] iron-sulphur domain"/>
    <property type="match status" value="1"/>
</dbReference>